<dbReference type="RefSeq" id="WP_170267941.1">
    <property type="nucleotide sequence ID" value="NZ_BJZU01000092.1"/>
</dbReference>
<reference evidence="5" key="2">
    <citation type="journal article" date="2019" name="Int. J. Syst. Evol. Microbiol.">
        <title>The Global Catalogue of Microorganisms (GCM) 10K type strain sequencing project: providing services to taxonomists for standard genome sequencing and annotation.</title>
        <authorList>
            <consortium name="The Broad Institute Genomics Platform"/>
            <consortium name="The Broad Institute Genome Sequencing Center for Infectious Disease"/>
            <person name="Wu L."/>
            <person name="Ma J."/>
        </authorList>
    </citation>
    <scope>NUCLEOTIDE SEQUENCE [LARGE SCALE GENOMIC DNA]</scope>
    <source>
        <strain evidence="5">NBRC 107715</strain>
    </source>
</reference>
<evidence type="ECO:0000256" key="1">
    <source>
        <dbReference type="SAM" id="MobiDB-lite"/>
    </source>
</evidence>
<name>A0A512J898_9HYPH</name>
<dbReference type="AlphaFoldDB" id="A0A512J898"/>
<dbReference type="Proteomes" id="UP001156856">
    <property type="component" value="Unassembled WGS sequence"/>
</dbReference>
<organism evidence="2 4">
    <name type="scientific">Methylobacterium oxalidis</name>
    <dbReference type="NCBI Taxonomy" id="944322"/>
    <lineage>
        <taxon>Bacteria</taxon>
        <taxon>Pseudomonadati</taxon>
        <taxon>Pseudomonadota</taxon>
        <taxon>Alphaproteobacteria</taxon>
        <taxon>Hyphomicrobiales</taxon>
        <taxon>Methylobacteriaceae</taxon>
        <taxon>Methylobacterium</taxon>
    </lineage>
</organism>
<dbReference type="EMBL" id="BSPK01000064">
    <property type="protein sequence ID" value="GLS65171.1"/>
    <property type="molecule type" value="Genomic_DNA"/>
</dbReference>
<evidence type="ECO:0000313" key="2">
    <source>
        <dbReference type="EMBL" id="GEP06152.1"/>
    </source>
</evidence>
<dbReference type="Proteomes" id="UP000321960">
    <property type="component" value="Unassembled WGS sequence"/>
</dbReference>
<evidence type="ECO:0000313" key="4">
    <source>
        <dbReference type="Proteomes" id="UP000321960"/>
    </source>
</evidence>
<evidence type="ECO:0000313" key="3">
    <source>
        <dbReference type="EMBL" id="GLS65171.1"/>
    </source>
</evidence>
<keyword evidence="5" id="KW-1185">Reference proteome</keyword>
<dbReference type="InterPro" id="IPR018777">
    <property type="entry name" value="Replication_initiator_prot_A"/>
</dbReference>
<reference evidence="3" key="1">
    <citation type="journal article" date="2014" name="Int. J. Syst. Evol. Microbiol.">
        <title>Complete genome of a new Firmicutes species belonging to the dominant human colonic microbiota ('Ruminococcus bicirculans') reveals two chromosomes and a selective capacity to utilize plant glucans.</title>
        <authorList>
            <consortium name="NISC Comparative Sequencing Program"/>
            <person name="Wegmann U."/>
            <person name="Louis P."/>
            <person name="Goesmann A."/>
            <person name="Henrissat B."/>
            <person name="Duncan S.H."/>
            <person name="Flint H.J."/>
        </authorList>
    </citation>
    <scope>NUCLEOTIDE SEQUENCE</scope>
    <source>
        <strain evidence="3">NBRC 107715</strain>
    </source>
</reference>
<comment type="caution">
    <text evidence="2">The sequence shown here is derived from an EMBL/GenBank/DDBJ whole genome shotgun (WGS) entry which is preliminary data.</text>
</comment>
<feature type="region of interest" description="Disordered" evidence="1">
    <location>
        <begin position="264"/>
        <end position="299"/>
    </location>
</feature>
<sequence length="308" mass="33747">MSGPVFSPQPGAFRRLLAPLFLLRHPFLALGPRREPILYRGVEARQPFTLTVAVTSATSDLPTLVDGDILIYATTWLVRHLNAGEPLPEVLEVAPTTLLGALGRRLGGTQLVQLDAALSRLTDCSVATNLSPAAGPIFSLIERVERPSGPRGPYRLYLPAFLLAEVRAQRFRDFAPAALRLHGLERRVFGWGCAYASGKAYDSWTLTRDDAHRRAASEDKPRRFKAALGRIAAADRMPGFRLTADGVGRDTRFVLTRRPAPAFPDAACDENAAAPEYPAQDRAADPTRTPSAPFHEPDDVFEVAWDED</sequence>
<proteinExistence type="predicted"/>
<reference evidence="3" key="4">
    <citation type="submission" date="2023-01" db="EMBL/GenBank/DDBJ databases">
        <title>Draft genome sequence of Methylobacterium oxalidis strain NBRC 107715.</title>
        <authorList>
            <person name="Sun Q."/>
            <person name="Mori K."/>
        </authorList>
    </citation>
    <scope>NUCLEOTIDE SEQUENCE</scope>
    <source>
        <strain evidence="3">NBRC 107715</strain>
    </source>
</reference>
<evidence type="ECO:0000313" key="5">
    <source>
        <dbReference type="Proteomes" id="UP001156856"/>
    </source>
</evidence>
<reference evidence="2 4" key="3">
    <citation type="submission" date="2019-07" db="EMBL/GenBank/DDBJ databases">
        <title>Whole genome shotgun sequence of Methylobacterium oxalidis NBRC 107715.</title>
        <authorList>
            <person name="Hosoyama A."/>
            <person name="Uohara A."/>
            <person name="Ohji S."/>
            <person name="Ichikawa N."/>
        </authorList>
    </citation>
    <scope>NUCLEOTIDE SEQUENCE [LARGE SCALE GENOMIC DNA]</scope>
    <source>
        <strain evidence="2 4">NBRC 107715</strain>
    </source>
</reference>
<protein>
    <submittedName>
        <fullName evidence="2">Uncharacterized protein</fullName>
    </submittedName>
</protein>
<gene>
    <name evidence="3" type="ORF">GCM10007888_35530</name>
    <name evidence="2" type="ORF">MOX02_41900</name>
</gene>
<dbReference type="EMBL" id="BJZU01000092">
    <property type="protein sequence ID" value="GEP06152.1"/>
    <property type="molecule type" value="Genomic_DNA"/>
</dbReference>
<accession>A0A512J898</accession>
<dbReference type="Pfam" id="PF10134">
    <property type="entry name" value="RPA"/>
    <property type="match status" value="1"/>
</dbReference>